<organism evidence="3">
    <name type="scientific">Paraconexibacter sp. AEG42_29</name>
    <dbReference type="NCBI Taxonomy" id="2997339"/>
    <lineage>
        <taxon>Bacteria</taxon>
        <taxon>Bacillati</taxon>
        <taxon>Actinomycetota</taxon>
        <taxon>Thermoleophilia</taxon>
        <taxon>Solirubrobacterales</taxon>
        <taxon>Paraconexibacteraceae</taxon>
        <taxon>Paraconexibacter</taxon>
    </lineage>
</organism>
<gene>
    <name evidence="3" type="ORF">DSM112329_01375</name>
</gene>
<dbReference type="RefSeq" id="WP_354701069.1">
    <property type="nucleotide sequence ID" value="NZ_CP114014.1"/>
</dbReference>
<evidence type="ECO:0000313" key="3">
    <source>
        <dbReference type="EMBL" id="XAY04540.1"/>
    </source>
</evidence>
<dbReference type="Gene3D" id="3.30.505.20">
    <property type="match status" value="1"/>
</dbReference>
<dbReference type="AlphaFoldDB" id="A0AAU7ASG3"/>
<evidence type="ECO:0000256" key="2">
    <source>
        <dbReference type="SAM" id="SignalP"/>
    </source>
</evidence>
<feature type="region of interest" description="Disordered" evidence="1">
    <location>
        <begin position="23"/>
        <end position="96"/>
    </location>
</feature>
<accession>A0AAU7ASG3</accession>
<protein>
    <recommendedName>
        <fullName evidence="4">PepSY domain-containing protein</fullName>
    </recommendedName>
</protein>
<feature type="chain" id="PRO_5043873610" description="PepSY domain-containing protein" evidence="2">
    <location>
        <begin position="23"/>
        <end position="162"/>
    </location>
</feature>
<feature type="signal peptide" evidence="2">
    <location>
        <begin position="1"/>
        <end position="22"/>
    </location>
</feature>
<feature type="compositionally biased region" description="Low complexity" evidence="1">
    <location>
        <begin position="34"/>
        <end position="54"/>
    </location>
</feature>
<evidence type="ECO:0008006" key="4">
    <source>
        <dbReference type="Google" id="ProtNLM"/>
    </source>
</evidence>
<dbReference type="KEGG" id="parq:DSM112329_01375"/>
<proteinExistence type="predicted"/>
<feature type="region of interest" description="Disordered" evidence="1">
    <location>
        <begin position="121"/>
        <end position="162"/>
    </location>
</feature>
<reference evidence="3" key="1">
    <citation type="submission" date="2022-12" db="EMBL/GenBank/DDBJ databases">
        <title>Paraconexibacter alkalitolerans sp. nov. and Baekduia alba sp. nov., isolated from soil and emended description of the genera Paraconexibacter (Chun et al., 2020) and Baekduia (An et al., 2020).</title>
        <authorList>
            <person name="Vieira S."/>
            <person name="Huber K.J."/>
            <person name="Geppert A."/>
            <person name="Wolf J."/>
            <person name="Neumann-Schaal M."/>
            <person name="Muesken M."/>
            <person name="Overmann J."/>
        </authorList>
    </citation>
    <scope>NUCLEOTIDE SEQUENCE</scope>
    <source>
        <strain evidence="3">AEG42_29</strain>
    </source>
</reference>
<keyword evidence="2" id="KW-0732">Signal</keyword>
<evidence type="ECO:0000256" key="1">
    <source>
        <dbReference type="SAM" id="MobiDB-lite"/>
    </source>
</evidence>
<name>A0AAU7ASG3_9ACTN</name>
<feature type="compositionally biased region" description="Low complexity" evidence="1">
    <location>
        <begin position="62"/>
        <end position="83"/>
    </location>
</feature>
<dbReference type="EMBL" id="CP114014">
    <property type="protein sequence ID" value="XAY04540.1"/>
    <property type="molecule type" value="Genomic_DNA"/>
</dbReference>
<sequence>MRKTLMIAAAALAAAVPATALAKHGADDGAQTSTTTTATTTTGTTTTGTTATTTPARGQRITTAQRASAIRAAKAVVPAAARVTKVERETDDDSTQAYEVKLRTRTVRYEVDLDRAFKVLDVDRDRIGVAPSQRDRDDDRSNDRNDDRDDDRGGRGRGSDDD</sequence>